<sequence>MFGWTSALATPIATRRGDGRGHLHPMIHAHRGNLRFWQIFDVLSTPIVMTRCPLAINVLQLFCMQEAALYALGNDGLYLFMSLDKNNDMVLSPEEFLPIVDRVIEIEEGDPSGENVTLLAMFQPLRLESMSKSKDGFLGARLSGLFRRGWNTPVLVAMVHCSLNHLTQVFSFYQVFLHKLLSMFHPRPFVKSRFSPQGAIASIRAMNDRFYEIFFRIHAEFQLNEPPGLPFWFTPAQFTGHITIAWDASHVRDFHLYVPSNRSLNVDMEWLFGSKEQGNMEVDIGHVPQMELISEGPSLPLEIYDENGNNLELNSSDPIQFIFDDIEWESEISVQEVLNSLELFHVFRQVRYFPFVEVFPRARAEAKLVHSILLWGALDDQSCSGRTLRETALESEPVLALLAERFVSSWALVAELEILKKDNFMSKLASMHLEKYTFPVEMMISLPNGTVVHSINANDFLDATASGDPAIEANPLSMNINDPTTATYLKFLLHGVQNAEAYSGKP</sequence>
<keyword evidence="2" id="KW-1185">Reference proteome</keyword>
<accession>A0A8C4N505</accession>
<dbReference type="GO" id="GO:0005789">
    <property type="term" value="C:endoplasmic reticulum membrane"/>
    <property type="evidence" value="ECO:0007669"/>
    <property type="project" value="TreeGrafter"/>
</dbReference>
<organism evidence="1 2">
    <name type="scientific">Eptatretus burgeri</name>
    <name type="common">Inshore hagfish</name>
    <dbReference type="NCBI Taxonomy" id="7764"/>
    <lineage>
        <taxon>Eukaryota</taxon>
        <taxon>Metazoa</taxon>
        <taxon>Chordata</taxon>
        <taxon>Craniata</taxon>
        <taxon>Vertebrata</taxon>
        <taxon>Cyclostomata</taxon>
        <taxon>Myxini</taxon>
        <taxon>Myxiniformes</taxon>
        <taxon>Myxinidae</taxon>
        <taxon>Eptatretinae</taxon>
        <taxon>Eptatretus</taxon>
    </lineage>
</organism>
<evidence type="ECO:0000313" key="1">
    <source>
        <dbReference type="Ensembl" id="ENSEBUP00000001367.1"/>
    </source>
</evidence>
<dbReference type="GO" id="GO:0055074">
    <property type="term" value="P:calcium ion homeostasis"/>
    <property type="evidence" value="ECO:0007669"/>
    <property type="project" value="TreeGrafter"/>
</dbReference>
<dbReference type="OMA" id="EMEDIVW"/>
<dbReference type="Ensembl" id="ENSEBUT00000001691.1">
    <property type="protein sequence ID" value="ENSEBUP00000001367.1"/>
    <property type="gene ID" value="ENSEBUG00000001113.1"/>
</dbReference>
<dbReference type="PANTHER" id="PTHR16213:SF78">
    <property type="entry name" value="SELENOPROTEIN N"/>
    <property type="match status" value="1"/>
</dbReference>
<reference evidence="1" key="1">
    <citation type="submission" date="2025-08" db="UniProtKB">
        <authorList>
            <consortium name="Ensembl"/>
        </authorList>
    </citation>
    <scope>IDENTIFICATION</scope>
</reference>
<dbReference type="Proteomes" id="UP000694388">
    <property type="component" value="Unplaced"/>
</dbReference>
<dbReference type="GO" id="GO:0048741">
    <property type="term" value="P:skeletal muscle fiber development"/>
    <property type="evidence" value="ECO:0007669"/>
    <property type="project" value="TreeGrafter"/>
</dbReference>
<dbReference type="GeneTree" id="ENSGT00940000164027"/>
<dbReference type="PANTHER" id="PTHR16213">
    <property type="entry name" value="SELENOPROTEIN N"/>
    <property type="match status" value="1"/>
</dbReference>
<proteinExistence type="predicted"/>
<evidence type="ECO:0000313" key="2">
    <source>
        <dbReference type="Proteomes" id="UP000694388"/>
    </source>
</evidence>
<protein>
    <submittedName>
        <fullName evidence="1">Selenoprotein N</fullName>
    </submittedName>
</protein>
<name>A0A8C4N505_EPTBU</name>
<dbReference type="AlphaFoldDB" id="A0A8C4N505"/>
<reference evidence="1" key="2">
    <citation type="submission" date="2025-09" db="UniProtKB">
        <authorList>
            <consortium name="Ensembl"/>
        </authorList>
    </citation>
    <scope>IDENTIFICATION</scope>
</reference>